<organism evidence="1 2">
    <name type="scientific">Frischella japonica</name>
    <dbReference type="NCBI Taxonomy" id="2741544"/>
    <lineage>
        <taxon>Bacteria</taxon>
        <taxon>Pseudomonadati</taxon>
        <taxon>Pseudomonadota</taxon>
        <taxon>Gammaproteobacteria</taxon>
        <taxon>Orbales</taxon>
        <taxon>Orbaceae</taxon>
        <taxon>Frischella</taxon>
    </lineage>
</organism>
<protein>
    <recommendedName>
        <fullName evidence="3">Immunity protein 51</fullName>
    </recommendedName>
</protein>
<keyword evidence="2" id="KW-1185">Reference proteome</keyword>
<dbReference type="InterPro" id="IPR028956">
    <property type="entry name" value="Imm51"/>
</dbReference>
<dbReference type="Proteomes" id="UP000651208">
    <property type="component" value="Unassembled WGS sequence"/>
</dbReference>
<sequence>MDTNNFQELIKPFFWVEHEKSVSVCLNVGEYKAEIFQTREEEGFEGNGYDWGSLAIVFLEEYKPELMEVVKFDPEADMFCAYSSNPDALKSFIIAFKEACENETLIQDLFSRAELD</sequence>
<name>A0ABR7QXD8_9GAMM</name>
<reference evidence="1 2" key="1">
    <citation type="submission" date="2020-06" db="EMBL/GenBank/DDBJ databases">
        <title>Frischella cerana isolated from Apis cerana gut homogenate.</title>
        <authorList>
            <person name="Wolter L.A."/>
            <person name="Suenami S."/>
            <person name="Miyazaki R."/>
        </authorList>
    </citation>
    <scope>NUCLEOTIDE SEQUENCE [LARGE SCALE GENOMIC DNA]</scope>
    <source>
        <strain evidence="1 2">Ac13</strain>
    </source>
</reference>
<accession>A0ABR7QXD8</accession>
<evidence type="ECO:0000313" key="2">
    <source>
        <dbReference type="Proteomes" id="UP000651208"/>
    </source>
</evidence>
<dbReference type="RefSeq" id="WP_187755335.1">
    <property type="nucleotide sequence ID" value="NZ_JABURY010000015.1"/>
</dbReference>
<gene>
    <name evidence="1" type="ORF">FcAc13_06145</name>
</gene>
<dbReference type="EMBL" id="JABURY010000015">
    <property type="protein sequence ID" value="MBC9130888.1"/>
    <property type="molecule type" value="Genomic_DNA"/>
</dbReference>
<comment type="caution">
    <text evidence="1">The sequence shown here is derived from an EMBL/GenBank/DDBJ whole genome shotgun (WGS) entry which is preliminary data.</text>
</comment>
<proteinExistence type="predicted"/>
<dbReference type="Pfam" id="PF15595">
    <property type="entry name" value="Imm51"/>
    <property type="match status" value="1"/>
</dbReference>
<evidence type="ECO:0008006" key="3">
    <source>
        <dbReference type="Google" id="ProtNLM"/>
    </source>
</evidence>
<evidence type="ECO:0000313" key="1">
    <source>
        <dbReference type="EMBL" id="MBC9130888.1"/>
    </source>
</evidence>